<sequence>MNAVAPCPAEISRVVTELARRFPGVRAWWGASTREWWAMFRDSSGRDRLVEAESPAELCRRVAAVLTPPRFARGHQPGAVRRPAGDVPPPRRAAPATEPRATRGRHELPRRGLLRGWR</sequence>
<feature type="region of interest" description="Disordered" evidence="1">
    <location>
        <begin position="70"/>
        <end position="118"/>
    </location>
</feature>
<dbReference type="EMBL" id="BAAARW010000030">
    <property type="protein sequence ID" value="GAA2446628.1"/>
    <property type="molecule type" value="Genomic_DNA"/>
</dbReference>
<comment type="caution">
    <text evidence="2">The sequence shown here is derived from an EMBL/GenBank/DDBJ whole genome shotgun (WGS) entry which is preliminary data.</text>
</comment>
<evidence type="ECO:0000256" key="1">
    <source>
        <dbReference type="SAM" id="MobiDB-lite"/>
    </source>
</evidence>
<dbReference type="RefSeq" id="WP_344595545.1">
    <property type="nucleotide sequence ID" value="NZ_BAAARW010000030.1"/>
</dbReference>
<reference evidence="2 3" key="1">
    <citation type="journal article" date="2019" name="Int. J. Syst. Evol. Microbiol.">
        <title>The Global Catalogue of Microorganisms (GCM) 10K type strain sequencing project: providing services to taxonomists for standard genome sequencing and annotation.</title>
        <authorList>
            <consortium name="The Broad Institute Genomics Platform"/>
            <consortium name="The Broad Institute Genome Sequencing Center for Infectious Disease"/>
            <person name="Wu L."/>
            <person name="Ma J."/>
        </authorList>
    </citation>
    <scope>NUCLEOTIDE SEQUENCE [LARGE SCALE GENOMIC DNA]</scope>
    <source>
        <strain evidence="2 3">JCM 3325</strain>
    </source>
</reference>
<dbReference type="Proteomes" id="UP001501231">
    <property type="component" value="Unassembled WGS sequence"/>
</dbReference>
<name>A0ABN3K4J4_9ACTN</name>
<proteinExistence type="predicted"/>
<evidence type="ECO:0000313" key="2">
    <source>
        <dbReference type="EMBL" id="GAA2446628.1"/>
    </source>
</evidence>
<gene>
    <name evidence="2" type="ORF">GCM10010191_74640</name>
</gene>
<organism evidence="2 3">
    <name type="scientific">Actinomadura vinacea</name>
    <dbReference type="NCBI Taxonomy" id="115336"/>
    <lineage>
        <taxon>Bacteria</taxon>
        <taxon>Bacillati</taxon>
        <taxon>Actinomycetota</taxon>
        <taxon>Actinomycetes</taxon>
        <taxon>Streptosporangiales</taxon>
        <taxon>Thermomonosporaceae</taxon>
        <taxon>Actinomadura</taxon>
    </lineage>
</organism>
<feature type="compositionally biased region" description="Basic and acidic residues" evidence="1">
    <location>
        <begin position="100"/>
        <end position="110"/>
    </location>
</feature>
<keyword evidence="3" id="KW-1185">Reference proteome</keyword>
<accession>A0ABN3K4J4</accession>
<protein>
    <submittedName>
        <fullName evidence="2">Uncharacterized protein</fullName>
    </submittedName>
</protein>
<evidence type="ECO:0000313" key="3">
    <source>
        <dbReference type="Proteomes" id="UP001501231"/>
    </source>
</evidence>